<proteinExistence type="inferred from homology"/>
<reference evidence="9" key="1">
    <citation type="submission" date="2019-02" db="EMBL/GenBank/DDBJ databases">
        <authorList>
            <person name="Gruber-Vodicka R. H."/>
            <person name="Seah K. B. B."/>
        </authorList>
    </citation>
    <scope>NUCLEOTIDE SEQUENCE</scope>
    <source>
        <strain evidence="9">BECK_DK161</strain>
    </source>
</reference>
<organism evidence="9">
    <name type="scientific">Candidatus Kentrum sp. DK</name>
    <dbReference type="NCBI Taxonomy" id="2126562"/>
    <lineage>
        <taxon>Bacteria</taxon>
        <taxon>Pseudomonadati</taxon>
        <taxon>Pseudomonadota</taxon>
        <taxon>Gammaproteobacteria</taxon>
        <taxon>Candidatus Kentrum</taxon>
    </lineage>
</organism>
<evidence type="ECO:0000256" key="6">
    <source>
        <dbReference type="ARBA" id="ARBA00023136"/>
    </source>
</evidence>
<evidence type="ECO:0000259" key="8">
    <source>
        <dbReference type="Pfam" id="PF04039"/>
    </source>
</evidence>
<comment type="subcellular location">
    <subcellularLocation>
        <location evidence="1">Cell membrane</location>
        <topology evidence="1">Multi-pass membrane protein</topology>
    </subcellularLocation>
</comment>
<dbReference type="NCBIfam" id="NF009162">
    <property type="entry name" value="PRK12508.1"/>
    <property type="match status" value="1"/>
</dbReference>
<dbReference type="EMBL" id="CAADEY010000042">
    <property type="protein sequence ID" value="VFJ54251.1"/>
    <property type="molecule type" value="Genomic_DNA"/>
</dbReference>
<dbReference type="InterPro" id="IPR050622">
    <property type="entry name" value="CPA3_antiporter_subunitB"/>
</dbReference>
<gene>
    <name evidence="9" type="ORF">BECKDK2373C_GA0170839_104232</name>
</gene>
<keyword evidence="4 7" id="KW-0812">Transmembrane</keyword>
<dbReference type="InterPro" id="IPR007182">
    <property type="entry name" value="MnhB"/>
</dbReference>
<feature type="transmembrane region" description="Helical" evidence="7">
    <location>
        <begin position="9"/>
        <end position="29"/>
    </location>
</feature>
<dbReference type="PANTHER" id="PTHR33932:SF4">
    <property type="entry name" value="NA(+)_H(+) ANTIPORTER SUBUNIT B"/>
    <property type="match status" value="1"/>
</dbReference>
<evidence type="ECO:0000256" key="5">
    <source>
        <dbReference type="ARBA" id="ARBA00022989"/>
    </source>
</evidence>
<feature type="transmembrane region" description="Helical" evidence="7">
    <location>
        <begin position="41"/>
        <end position="60"/>
    </location>
</feature>
<protein>
    <submittedName>
        <fullName evidence="9">Multisubunit sodium/proton antiporter, MrpB subunit</fullName>
    </submittedName>
</protein>
<feature type="transmembrane region" description="Helical" evidence="7">
    <location>
        <begin position="113"/>
        <end position="138"/>
    </location>
</feature>
<evidence type="ECO:0000256" key="4">
    <source>
        <dbReference type="ARBA" id="ARBA00022692"/>
    </source>
</evidence>
<feature type="domain" description="Na+/H+ antiporter MnhB subunit-related protein" evidence="8">
    <location>
        <begin position="10"/>
        <end position="131"/>
    </location>
</feature>
<dbReference type="Pfam" id="PF04039">
    <property type="entry name" value="MnhB"/>
    <property type="match status" value="1"/>
</dbReference>
<evidence type="ECO:0000256" key="2">
    <source>
        <dbReference type="ARBA" id="ARBA00009425"/>
    </source>
</evidence>
<dbReference type="AlphaFoldDB" id="A0A450SL09"/>
<dbReference type="PANTHER" id="PTHR33932">
    <property type="entry name" value="NA(+)/H(+) ANTIPORTER SUBUNIT B"/>
    <property type="match status" value="1"/>
</dbReference>
<accession>A0A450SL09</accession>
<keyword evidence="6 7" id="KW-0472">Membrane</keyword>
<sequence>MLHLMDNYLIPRIIAKLLIPQILLFALYVQFHGDFGPGGGFQAGVIFAAGFILYGLLFGVQELRRVAPPTILRVLIAGGVLLYAGVGVAGLLLGGNYLDYDVLSHDPVHGQHLGIMLIELGVGTTVAATMTMLFYAFAPE</sequence>
<evidence type="ECO:0000256" key="7">
    <source>
        <dbReference type="SAM" id="Phobius"/>
    </source>
</evidence>
<evidence type="ECO:0000256" key="3">
    <source>
        <dbReference type="ARBA" id="ARBA00022475"/>
    </source>
</evidence>
<comment type="similarity">
    <text evidence="2">Belongs to the CPA3 antiporters (TC 2.A.63) subunit B family.</text>
</comment>
<dbReference type="GO" id="GO:0005886">
    <property type="term" value="C:plasma membrane"/>
    <property type="evidence" value="ECO:0007669"/>
    <property type="project" value="UniProtKB-SubCell"/>
</dbReference>
<keyword evidence="5 7" id="KW-1133">Transmembrane helix</keyword>
<evidence type="ECO:0000313" key="9">
    <source>
        <dbReference type="EMBL" id="VFJ54251.1"/>
    </source>
</evidence>
<name>A0A450SL09_9GAMM</name>
<keyword evidence="3" id="KW-1003">Cell membrane</keyword>
<feature type="transmembrane region" description="Helical" evidence="7">
    <location>
        <begin position="72"/>
        <end position="93"/>
    </location>
</feature>
<evidence type="ECO:0000256" key="1">
    <source>
        <dbReference type="ARBA" id="ARBA00004651"/>
    </source>
</evidence>